<sequence length="533" mass="58227">MSEAEQIPAPAPVLDALNGTNGTDALNATAKFVATTEGTALAYGSLVVMALLPIFFGALRSVTCSKSKSDQAGQSDHLSDQSYNLSDKVLSSGTDDVMETQETSERNSLEVGESEFGSGFRKYPPIWVSTPLFVLPSAVVSSVPVCLCGDQEGENLDVLEDLFERHWVDDLACICATGGTALLTSDNASDIPETITSRDAARFPIIASCTLFGLYLFFKVFSQEYVNLLLSLYFFALGILALSHTMSPLMGRIFPESFPNKQYQLLFTQCSGESRQELLNYEFDTKNLVSLIISSAVGVWYLLKKHWIANNLFGLAFALNGVELLHLNNVSTGCILLGGLFVYDVFWVFGTNVMVTVAKSFEAPIKLVFPQDLLEKGLGASNFAMLGLGDIVIPGIFIALLLRFDVSLKKNSRTYFYSSFLAYIFGLGLTIFVMHTFKHAQPALLYLVPACVGFPVIVALFKGELTEMFRLTSFPTVSGSPASLARSMDAVSTVTGPSPYHRRPQPSPLIYEETPPEDETSKEDSSEPEKKDQ</sequence>
<feature type="transmembrane region" description="Helical" evidence="10">
    <location>
        <begin position="224"/>
        <end position="242"/>
    </location>
</feature>
<accession>A0A5C6MRE5</accession>
<evidence type="ECO:0000256" key="1">
    <source>
        <dbReference type="ARBA" id="ARBA00004366"/>
    </source>
</evidence>
<keyword evidence="12" id="KW-1185">Reference proteome</keyword>
<evidence type="ECO:0000256" key="9">
    <source>
        <dbReference type="SAM" id="MobiDB-lite"/>
    </source>
</evidence>
<name>A0A5C6MRE5_9TELE</name>
<feature type="transmembrane region" description="Helical" evidence="10">
    <location>
        <begin position="443"/>
        <end position="461"/>
    </location>
</feature>
<dbReference type="GO" id="GO:0042500">
    <property type="term" value="F:aspartic endopeptidase activity, intramembrane cleaving"/>
    <property type="evidence" value="ECO:0007669"/>
    <property type="project" value="InterPro"/>
</dbReference>
<feature type="transmembrane region" description="Helical" evidence="10">
    <location>
        <begin position="414"/>
        <end position="437"/>
    </location>
</feature>
<dbReference type="AlphaFoldDB" id="A0A5C6MRE5"/>
<comment type="similarity">
    <text evidence="3">Belongs to the peptidase A22B family.</text>
</comment>
<evidence type="ECO:0000256" key="3">
    <source>
        <dbReference type="ARBA" id="ARBA00006859"/>
    </source>
</evidence>
<evidence type="ECO:0000256" key="6">
    <source>
        <dbReference type="ARBA" id="ARBA00022824"/>
    </source>
</evidence>
<dbReference type="InterPro" id="IPR007369">
    <property type="entry name" value="Peptidase_A22B_SPP"/>
</dbReference>
<evidence type="ECO:0000256" key="10">
    <source>
        <dbReference type="SAM" id="Phobius"/>
    </source>
</evidence>
<comment type="caution">
    <text evidence="11">The sequence shown here is derived from an EMBL/GenBank/DDBJ whole genome shotgun (WGS) entry which is preliminary data.</text>
</comment>
<comment type="subcellular location">
    <subcellularLocation>
        <location evidence="2">Endoplasmic reticulum membrane</location>
        <topology evidence="2">Multi-pass membrane protein</topology>
    </subcellularLocation>
    <subcellularLocation>
        <location evidence="1">Membrane</location>
        <topology evidence="1">Multi-pass membrane protein</topology>
        <orientation evidence="1">Lumenal side</orientation>
    </subcellularLocation>
</comment>
<organism evidence="11 12">
    <name type="scientific">Takifugu flavidus</name>
    <name type="common">sansaifugu</name>
    <dbReference type="NCBI Taxonomy" id="433684"/>
    <lineage>
        <taxon>Eukaryota</taxon>
        <taxon>Metazoa</taxon>
        <taxon>Chordata</taxon>
        <taxon>Craniata</taxon>
        <taxon>Vertebrata</taxon>
        <taxon>Euteleostomi</taxon>
        <taxon>Actinopterygii</taxon>
        <taxon>Neopterygii</taxon>
        <taxon>Teleostei</taxon>
        <taxon>Neoteleostei</taxon>
        <taxon>Acanthomorphata</taxon>
        <taxon>Eupercaria</taxon>
        <taxon>Tetraodontiformes</taxon>
        <taxon>Tetradontoidea</taxon>
        <taxon>Tetraodontidae</taxon>
        <taxon>Takifugu</taxon>
    </lineage>
</organism>
<evidence type="ECO:0000256" key="5">
    <source>
        <dbReference type="ARBA" id="ARBA00022801"/>
    </source>
</evidence>
<feature type="transmembrane region" description="Helical" evidence="10">
    <location>
        <begin position="378"/>
        <end position="402"/>
    </location>
</feature>
<feature type="transmembrane region" description="Helical" evidence="10">
    <location>
        <begin position="309"/>
        <end position="327"/>
    </location>
</feature>
<dbReference type="EMBL" id="RHFK02000021">
    <property type="protein sequence ID" value="TWW56020.1"/>
    <property type="molecule type" value="Genomic_DNA"/>
</dbReference>
<evidence type="ECO:0000313" key="11">
    <source>
        <dbReference type="EMBL" id="TWW56020.1"/>
    </source>
</evidence>
<protein>
    <submittedName>
        <fullName evidence="11">Minor histocompatibility antigen H13</fullName>
    </submittedName>
</protein>
<feature type="transmembrane region" description="Helical" evidence="10">
    <location>
        <begin position="40"/>
        <end position="59"/>
    </location>
</feature>
<dbReference type="GO" id="GO:0006465">
    <property type="term" value="P:signal peptide processing"/>
    <property type="evidence" value="ECO:0007669"/>
    <property type="project" value="TreeGrafter"/>
</dbReference>
<dbReference type="SMART" id="SM00730">
    <property type="entry name" value="PSN"/>
    <property type="match status" value="1"/>
</dbReference>
<proteinExistence type="inferred from homology"/>
<keyword evidence="4 10" id="KW-0812">Transmembrane</keyword>
<dbReference type="GO" id="GO:0098553">
    <property type="term" value="C:lumenal side of endoplasmic reticulum membrane"/>
    <property type="evidence" value="ECO:0007669"/>
    <property type="project" value="TreeGrafter"/>
</dbReference>
<feature type="compositionally biased region" description="Basic and acidic residues" evidence="9">
    <location>
        <begin position="522"/>
        <end position="533"/>
    </location>
</feature>
<dbReference type="InterPro" id="IPR006639">
    <property type="entry name" value="Preselin/SPP"/>
</dbReference>
<evidence type="ECO:0000256" key="2">
    <source>
        <dbReference type="ARBA" id="ARBA00004477"/>
    </source>
</evidence>
<gene>
    <name evidence="11" type="ORF">D4764_08G0000070</name>
</gene>
<keyword evidence="5" id="KW-0378">Hydrolase</keyword>
<dbReference type="PANTHER" id="PTHR12174">
    <property type="entry name" value="SIGNAL PEPTIDE PEPTIDASE"/>
    <property type="match status" value="1"/>
</dbReference>
<dbReference type="Pfam" id="PF04258">
    <property type="entry name" value="Peptidase_A22B"/>
    <property type="match status" value="1"/>
</dbReference>
<keyword evidence="8 10" id="KW-0472">Membrane</keyword>
<evidence type="ECO:0000313" key="12">
    <source>
        <dbReference type="Proteomes" id="UP000324091"/>
    </source>
</evidence>
<keyword evidence="7 10" id="KW-1133">Transmembrane helix</keyword>
<feature type="region of interest" description="Disordered" evidence="9">
    <location>
        <begin position="491"/>
        <end position="533"/>
    </location>
</feature>
<evidence type="ECO:0000256" key="7">
    <source>
        <dbReference type="ARBA" id="ARBA00022989"/>
    </source>
</evidence>
<dbReference type="GO" id="GO:0098554">
    <property type="term" value="C:cytoplasmic side of endoplasmic reticulum membrane"/>
    <property type="evidence" value="ECO:0007669"/>
    <property type="project" value="TreeGrafter"/>
</dbReference>
<evidence type="ECO:0000256" key="4">
    <source>
        <dbReference type="ARBA" id="ARBA00022692"/>
    </source>
</evidence>
<dbReference type="Proteomes" id="UP000324091">
    <property type="component" value="Chromosome 8"/>
</dbReference>
<evidence type="ECO:0000256" key="8">
    <source>
        <dbReference type="ARBA" id="ARBA00023136"/>
    </source>
</evidence>
<dbReference type="GO" id="GO:0033619">
    <property type="term" value="P:membrane protein proteolysis"/>
    <property type="evidence" value="ECO:0007669"/>
    <property type="project" value="TreeGrafter"/>
</dbReference>
<feature type="transmembrane region" description="Helical" evidence="10">
    <location>
        <begin position="334"/>
        <end position="358"/>
    </location>
</feature>
<keyword evidence="6" id="KW-0256">Endoplasmic reticulum</keyword>
<reference evidence="11 12" key="1">
    <citation type="submission" date="2019-04" db="EMBL/GenBank/DDBJ databases">
        <title>Chromosome genome assembly for Takifugu flavidus.</title>
        <authorList>
            <person name="Xiao S."/>
        </authorList>
    </citation>
    <scope>NUCLEOTIDE SEQUENCE [LARGE SCALE GENOMIC DNA]</scope>
    <source>
        <strain evidence="11">HTHZ2018</strain>
        <tissue evidence="11">Muscle</tissue>
    </source>
</reference>
<dbReference type="PANTHER" id="PTHR12174:SF23">
    <property type="entry name" value="MINOR HISTOCOMPATIBILITY ANTIGEN H13"/>
    <property type="match status" value="1"/>
</dbReference>